<dbReference type="AlphaFoldDB" id="A0A835I6J3"/>
<comment type="function">
    <text evidence="1">Associates with the EF-Tu.GDP complex and induces the exchange of GDP to GTP. It remains bound to the aminoacyl-tRNA.EF-Tu.GTP complex up to the GTP hydrolysis stage on the ribosome.</text>
</comment>
<gene>
    <name evidence="4" type="ORF">IFM89_008260</name>
</gene>
<dbReference type="FunFam" id="2.40.50.140:FF:000051">
    <property type="entry name" value="RNA-binding transcriptional accessory protein"/>
    <property type="match status" value="2"/>
</dbReference>
<sequence>MGPVVPFCVGNITCFPGTICVAKTNERVAEHNYSGSFKDHALSFQNFLLPRSASVRLVSTYRRWSAVQVQRKSRIPFLATNGTEIAVKEVSAVSSEDTSEIFEDLSDVVISETPSVTSDAHTKQNVKSNRRRPLRKSVMPPVKNEELVPGATFIGKVRSVQHFGAFVDIGAFTEGLIHISNLSDSFVTAAKDIVSIGQEVKVRVVEVSVESGRISLTMRGSNDSNDLQQMKDSSADNSGNKQRPARKEAISSEQKSVKFVKGRELKRTVENSSRGGEVVSLPKREERFLPISKESFEDSGNMRKSVMPPVENEELVPGATFTGKVRSIQRFGAFVDIGAFTEGLIHISNISDSFVTDVKDILSIGQEVKVRVLEVSFKPGRISLTLRDSNDSGDLHQVKGSSFDGSGNNQRPERKKAINSQKKSSKFVKGQELVGTVKNLTRVGAFLSLPEGEEGFLPISEESDEVTVNVLGGSSLQVGEEVSVRVLHVTKGQVTLTMKIKDSEKLDEEVYHGIVHTATNPFVLAFLKNKEIAKFLDERKNMCELPE</sequence>
<feature type="region of interest" description="Disordered" evidence="2">
    <location>
        <begin position="393"/>
        <end position="421"/>
    </location>
</feature>
<keyword evidence="5" id="KW-1185">Reference proteome</keyword>
<dbReference type="PANTHER" id="PTHR10724">
    <property type="entry name" value="30S RIBOSOMAL PROTEIN S1"/>
    <property type="match status" value="1"/>
</dbReference>
<dbReference type="SMART" id="SM00316">
    <property type="entry name" value="S1"/>
    <property type="match status" value="3"/>
</dbReference>
<dbReference type="InterPro" id="IPR003029">
    <property type="entry name" value="S1_domain"/>
</dbReference>
<organism evidence="4 5">
    <name type="scientific">Coptis chinensis</name>
    <dbReference type="NCBI Taxonomy" id="261450"/>
    <lineage>
        <taxon>Eukaryota</taxon>
        <taxon>Viridiplantae</taxon>
        <taxon>Streptophyta</taxon>
        <taxon>Embryophyta</taxon>
        <taxon>Tracheophyta</taxon>
        <taxon>Spermatophyta</taxon>
        <taxon>Magnoliopsida</taxon>
        <taxon>Ranunculales</taxon>
        <taxon>Ranunculaceae</taxon>
        <taxon>Coptidoideae</taxon>
        <taxon>Coptis</taxon>
    </lineage>
</organism>
<dbReference type="GO" id="GO:0003729">
    <property type="term" value="F:mRNA binding"/>
    <property type="evidence" value="ECO:0007669"/>
    <property type="project" value="TreeGrafter"/>
</dbReference>
<dbReference type="EMBL" id="JADFTS010000003">
    <property type="protein sequence ID" value="KAF9613430.1"/>
    <property type="molecule type" value="Genomic_DNA"/>
</dbReference>
<proteinExistence type="predicted"/>
<dbReference type="Gene3D" id="2.40.50.140">
    <property type="entry name" value="Nucleic acid-binding proteins"/>
    <property type="match status" value="3"/>
</dbReference>
<dbReference type="InterPro" id="IPR050437">
    <property type="entry name" value="Ribos_protein_bS1-like"/>
</dbReference>
<dbReference type="GO" id="GO:0006412">
    <property type="term" value="P:translation"/>
    <property type="evidence" value="ECO:0007669"/>
    <property type="project" value="TreeGrafter"/>
</dbReference>
<dbReference type="Pfam" id="PF00575">
    <property type="entry name" value="S1"/>
    <property type="match status" value="3"/>
</dbReference>
<dbReference type="Proteomes" id="UP000631114">
    <property type="component" value="Unassembled WGS sequence"/>
</dbReference>
<dbReference type="SUPFAM" id="SSF50249">
    <property type="entry name" value="Nucleic acid-binding proteins"/>
    <property type="match status" value="3"/>
</dbReference>
<dbReference type="OrthoDB" id="277235at2759"/>
<evidence type="ECO:0000313" key="5">
    <source>
        <dbReference type="Proteomes" id="UP000631114"/>
    </source>
</evidence>
<protein>
    <recommendedName>
        <fullName evidence="3">S1 motif domain-containing protein</fullName>
    </recommendedName>
</protein>
<evidence type="ECO:0000256" key="1">
    <source>
        <dbReference type="ARBA" id="ARBA00025453"/>
    </source>
</evidence>
<feature type="region of interest" description="Disordered" evidence="2">
    <location>
        <begin position="216"/>
        <end position="253"/>
    </location>
</feature>
<dbReference type="PROSITE" id="PS50126">
    <property type="entry name" value="S1"/>
    <property type="match status" value="3"/>
</dbReference>
<comment type="caution">
    <text evidence="4">The sequence shown here is derived from an EMBL/GenBank/DDBJ whole genome shotgun (WGS) entry which is preliminary data.</text>
</comment>
<dbReference type="GO" id="GO:0003735">
    <property type="term" value="F:structural constituent of ribosome"/>
    <property type="evidence" value="ECO:0007669"/>
    <property type="project" value="TreeGrafter"/>
</dbReference>
<dbReference type="PANTHER" id="PTHR10724:SF10">
    <property type="entry name" value="S1 RNA-BINDING DOMAIN-CONTAINING PROTEIN 1"/>
    <property type="match status" value="1"/>
</dbReference>
<dbReference type="InterPro" id="IPR012340">
    <property type="entry name" value="NA-bd_OB-fold"/>
</dbReference>
<evidence type="ECO:0000259" key="3">
    <source>
        <dbReference type="PROSITE" id="PS50126"/>
    </source>
</evidence>
<feature type="domain" description="S1 motif" evidence="3">
    <location>
        <begin position="150"/>
        <end position="219"/>
    </location>
</feature>
<dbReference type="GO" id="GO:0005737">
    <property type="term" value="C:cytoplasm"/>
    <property type="evidence" value="ECO:0007669"/>
    <property type="project" value="UniProtKB-ARBA"/>
</dbReference>
<feature type="domain" description="S1 motif" evidence="3">
    <location>
        <begin position="318"/>
        <end position="387"/>
    </location>
</feature>
<name>A0A835I6J3_9MAGN</name>
<feature type="compositionally biased region" description="Polar residues" evidence="2">
    <location>
        <begin position="218"/>
        <end position="241"/>
    </location>
</feature>
<accession>A0A835I6J3</accession>
<evidence type="ECO:0000256" key="2">
    <source>
        <dbReference type="SAM" id="MobiDB-lite"/>
    </source>
</evidence>
<evidence type="ECO:0000313" key="4">
    <source>
        <dbReference type="EMBL" id="KAF9613430.1"/>
    </source>
</evidence>
<feature type="compositionally biased region" description="Polar residues" evidence="2">
    <location>
        <begin position="399"/>
        <end position="410"/>
    </location>
</feature>
<reference evidence="4 5" key="1">
    <citation type="submission" date="2020-10" db="EMBL/GenBank/DDBJ databases">
        <title>The Coptis chinensis genome and diversification of protoberbering-type alkaloids.</title>
        <authorList>
            <person name="Wang B."/>
            <person name="Shu S."/>
            <person name="Song C."/>
            <person name="Liu Y."/>
        </authorList>
    </citation>
    <scope>NUCLEOTIDE SEQUENCE [LARGE SCALE GENOMIC DNA]</scope>
    <source>
        <strain evidence="4">HL-2020</strain>
        <tissue evidence="4">Leaf</tissue>
    </source>
</reference>
<feature type="domain" description="S1 motif" evidence="3">
    <location>
        <begin position="430"/>
        <end position="499"/>
    </location>
</feature>